<proteinExistence type="predicted"/>
<keyword evidence="4" id="KW-1185">Reference proteome</keyword>
<dbReference type="PANTHER" id="PTHR48258">
    <property type="entry name" value="DUF4218 DOMAIN-CONTAINING PROTEIN-RELATED"/>
    <property type="match status" value="1"/>
</dbReference>
<feature type="domain" description="DUF4218" evidence="2">
    <location>
        <begin position="1"/>
        <end position="93"/>
    </location>
</feature>
<organism evidence="3 4">
    <name type="scientific">Sesamum angolense</name>
    <dbReference type="NCBI Taxonomy" id="2727404"/>
    <lineage>
        <taxon>Eukaryota</taxon>
        <taxon>Viridiplantae</taxon>
        <taxon>Streptophyta</taxon>
        <taxon>Embryophyta</taxon>
        <taxon>Tracheophyta</taxon>
        <taxon>Spermatophyta</taxon>
        <taxon>Magnoliopsida</taxon>
        <taxon>eudicotyledons</taxon>
        <taxon>Gunneridae</taxon>
        <taxon>Pentapetalae</taxon>
        <taxon>asterids</taxon>
        <taxon>lamiids</taxon>
        <taxon>Lamiales</taxon>
        <taxon>Pedaliaceae</taxon>
        <taxon>Sesamum</taxon>
    </lineage>
</organism>
<name>A0AAE1TAY8_9LAMI</name>
<feature type="region of interest" description="Disordered" evidence="1">
    <location>
        <begin position="154"/>
        <end position="225"/>
    </location>
</feature>
<dbReference type="InterPro" id="IPR025452">
    <property type="entry name" value="DUF4218"/>
</dbReference>
<reference evidence="3" key="1">
    <citation type="submission" date="2020-06" db="EMBL/GenBank/DDBJ databases">
        <authorList>
            <person name="Li T."/>
            <person name="Hu X."/>
            <person name="Zhang T."/>
            <person name="Song X."/>
            <person name="Zhang H."/>
            <person name="Dai N."/>
            <person name="Sheng W."/>
            <person name="Hou X."/>
            <person name="Wei L."/>
        </authorList>
    </citation>
    <scope>NUCLEOTIDE SEQUENCE</scope>
    <source>
        <strain evidence="3">K16</strain>
        <tissue evidence="3">Leaf</tissue>
    </source>
</reference>
<accession>A0AAE1TAY8</accession>
<dbReference type="Proteomes" id="UP001289374">
    <property type="component" value="Unassembled WGS sequence"/>
</dbReference>
<protein>
    <recommendedName>
        <fullName evidence="2">DUF4218 domain-containing protein</fullName>
    </recommendedName>
</protein>
<dbReference type="PANTHER" id="PTHR48258:SF3">
    <property type="entry name" value="FK506-BINDING PROTEIN 4-LIKE ISOFORM X1"/>
    <property type="match status" value="1"/>
</dbReference>
<comment type="caution">
    <text evidence="3">The sequence shown here is derived from an EMBL/GenBank/DDBJ whole genome shotgun (WGS) entry which is preliminary data.</text>
</comment>
<dbReference type="EMBL" id="JACGWL010000052">
    <property type="protein sequence ID" value="KAK4384631.1"/>
    <property type="molecule type" value="Genomic_DNA"/>
</dbReference>
<reference evidence="3" key="2">
    <citation type="journal article" date="2024" name="Plant">
        <title>Genomic evolution and insights into agronomic trait innovations of Sesamum species.</title>
        <authorList>
            <person name="Miao H."/>
            <person name="Wang L."/>
            <person name="Qu L."/>
            <person name="Liu H."/>
            <person name="Sun Y."/>
            <person name="Le M."/>
            <person name="Wang Q."/>
            <person name="Wei S."/>
            <person name="Zheng Y."/>
            <person name="Lin W."/>
            <person name="Duan Y."/>
            <person name="Cao H."/>
            <person name="Xiong S."/>
            <person name="Wang X."/>
            <person name="Wei L."/>
            <person name="Li C."/>
            <person name="Ma Q."/>
            <person name="Ju M."/>
            <person name="Zhao R."/>
            <person name="Li G."/>
            <person name="Mu C."/>
            <person name="Tian Q."/>
            <person name="Mei H."/>
            <person name="Zhang T."/>
            <person name="Gao T."/>
            <person name="Zhang H."/>
        </authorList>
    </citation>
    <scope>NUCLEOTIDE SEQUENCE</scope>
    <source>
        <strain evidence="3">K16</strain>
    </source>
</reference>
<evidence type="ECO:0000256" key="1">
    <source>
        <dbReference type="SAM" id="MobiDB-lite"/>
    </source>
</evidence>
<sequence length="414" mass="46498">MCNLEKVFPLAFFDSMEHLILHLPYEARVGGPVQYRWMYPFERFLRELKKKVKNKAHIEVSIVEAYIVEEIGWFTSHYFEPHVTCKRSRPSRNDDLTREHERISHDIFNHPSRRSGSLKKRYATGQERHMMETYVLCNSEVAAPYFEWVDPTRGMKQPAARRPQPARPSPSPSQSQSRRLPSPKPPLAVSKATARRRKSHRSPSPIQPQHRHPAADLDPTPTFAPIAPRETHKFITLAEAQYDRSSTLTSAQRFQATSCSHGIATNRSPNPRRNFACILDSDEFKAKSAKNKVNRVANLVAASTVYHGGSSSVGMHKRKLVRGPTWSSAQPDGGSDGLMSDVAQPWTIEARPSSSTAAPSPTNTKLDKIMLVFSVLCIKMGMPQIFFEVQSTTDAPIDGTVQQAAEDATDEPEA</sequence>
<gene>
    <name evidence="3" type="ORF">Sango_3041700</name>
</gene>
<evidence type="ECO:0000259" key="2">
    <source>
        <dbReference type="Pfam" id="PF13960"/>
    </source>
</evidence>
<evidence type="ECO:0000313" key="4">
    <source>
        <dbReference type="Proteomes" id="UP001289374"/>
    </source>
</evidence>
<dbReference type="Pfam" id="PF13960">
    <property type="entry name" value="DUF4218"/>
    <property type="match status" value="1"/>
</dbReference>
<dbReference type="AlphaFoldDB" id="A0AAE1TAY8"/>
<evidence type="ECO:0000313" key="3">
    <source>
        <dbReference type="EMBL" id="KAK4384631.1"/>
    </source>
</evidence>